<dbReference type="PANTHER" id="PTHR46663:SF3">
    <property type="entry name" value="SLL0267 PROTEIN"/>
    <property type="match status" value="1"/>
</dbReference>
<evidence type="ECO:0000259" key="3">
    <source>
        <dbReference type="PROSITE" id="PS50113"/>
    </source>
</evidence>
<proteinExistence type="predicted"/>
<evidence type="ECO:0000256" key="1">
    <source>
        <dbReference type="ARBA" id="ARBA00001946"/>
    </source>
</evidence>
<dbReference type="CDD" id="cd00130">
    <property type="entry name" value="PAS"/>
    <property type="match status" value="1"/>
</dbReference>
<accession>A0A2N7UP00</accession>
<dbReference type="InterPro" id="IPR000160">
    <property type="entry name" value="GGDEF_dom"/>
</dbReference>
<dbReference type="FunFam" id="3.30.70.270:FF:000001">
    <property type="entry name" value="Diguanylate cyclase domain protein"/>
    <property type="match status" value="1"/>
</dbReference>
<evidence type="ECO:0008006" key="7">
    <source>
        <dbReference type="Google" id="ProtNLM"/>
    </source>
</evidence>
<evidence type="ECO:0000259" key="2">
    <source>
        <dbReference type="PROSITE" id="PS50112"/>
    </source>
</evidence>
<dbReference type="InterPro" id="IPR000700">
    <property type="entry name" value="PAS-assoc_C"/>
</dbReference>
<sequence>MQAALALPLAVPAIIDAYSWAECMKDDTLRQGNTWTPVTAAAPSAEDVLRQRHAPTVKGFPERNASPTVRWNVSSALEAERAWARVALDTIGDAVLTTDLHGTVTYMNRVAETLTDWSATEAIGKPISRVLHLVDDKTLQTTITPGRRAMEENQAKGFAMGCVLVRQDGSKLKIEDSAAPIHDWEGRVTGAVIVFHDASQSQVILERMAYLAQHDALTGLPNRVLLTERLTLAIGLARRHQHLVALLYLDLDAFKPINDTLGHALGDKLLQAVAGRLQDCMRDIDTVCRQGGDEFVILLAEIRQTEDACKVAEKLRAVLGRPYHIEGHELVITLSIGISLYPDDADNADTLMRNADTAMYHTKRNGRNGHRCFTAKMNTLAIQRKPHEPDLHPSLAAPQYFFDF</sequence>
<dbReference type="EMBL" id="PNRG01000005">
    <property type="protein sequence ID" value="PMR82173.1"/>
    <property type="molecule type" value="Genomic_DNA"/>
</dbReference>
<dbReference type="GO" id="GO:0006355">
    <property type="term" value="P:regulation of DNA-templated transcription"/>
    <property type="evidence" value="ECO:0007669"/>
    <property type="project" value="InterPro"/>
</dbReference>
<comment type="cofactor">
    <cofactor evidence="1">
        <name>Mg(2+)</name>
        <dbReference type="ChEBI" id="CHEBI:18420"/>
    </cofactor>
</comment>
<dbReference type="NCBIfam" id="TIGR00229">
    <property type="entry name" value="sensory_box"/>
    <property type="match status" value="1"/>
</dbReference>
<evidence type="ECO:0000259" key="4">
    <source>
        <dbReference type="PROSITE" id="PS50887"/>
    </source>
</evidence>
<protein>
    <recommendedName>
        <fullName evidence="7">Diguanylate cyclase</fullName>
    </recommendedName>
</protein>
<dbReference type="SMART" id="SM00091">
    <property type="entry name" value="PAS"/>
    <property type="match status" value="1"/>
</dbReference>
<dbReference type="PROSITE" id="PS50887">
    <property type="entry name" value="GGDEF"/>
    <property type="match status" value="1"/>
</dbReference>
<dbReference type="GO" id="GO:0003824">
    <property type="term" value="F:catalytic activity"/>
    <property type="evidence" value="ECO:0007669"/>
    <property type="project" value="UniProtKB-ARBA"/>
</dbReference>
<feature type="domain" description="PAC" evidence="3">
    <location>
        <begin position="158"/>
        <end position="210"/>
    </location>
</feature>
<dbReference type="InterPro" id="IPR013767">
    <property type="entry name" value="PAS_fold"/>
</dbReference>
<dbReference type="InterPro" id="IPR035965">
    <property type="entry name" value="PAS-like_dom_sf"/>
</dbReference>
<dbReference type="Pfam" id="PF00989">
    <property type="entry name" value="PAS"/>
    <property type="match status" value="1"/>
</dbReference>
<dbReference type="SUPFAM" id="SSF55785">
    <property type="entry name" value="PYP-like sensor domain (PAS domain)"/>
    <property type="match status" value="1"/>
</dbReference>
<name>A0A2N7UP00_9GAMM</name>
<dbReference type="NCBIfam" id="TIGR00254">
    <property type="entry name" value="GGDEF"/>
    <property type="match status" value="1"/>
</dbReference>
<dbReference type="PROSITE" id="PS50112">
    <property type="entry name" value="PAS"/>
    <property type="match status" value="1"/>
</dbReference>
<dbReference type="PROSITE" id="PS50113">
    <property type="entry name" value="PAC"/>
    <property type="match status" value="1"/>
</dbReference>
<feature type="domain" description="PAS" evidence="2">
    <location>
        <begin position="80"/>
        <end position="153"/>
    </location>
</feature>
<dbReference type="SUPFAM" id="SSF55073">
    <property type="entry name" value="Nucleotide cyclase"/>
    <property type="match status" value="1"/>
</dbReference>
<dbReference type="Proteomes" id="UP000235547">
    <property type="component" value="Unassembled WGS sequence"/>
</dbReference>
<dbReference type="CDD" id="cd01949">
    <property type="entry name" value="GGDEF"/>
    <property type="match status" value="1"/>
</dbReference>
<dbReference type="PANTHER" id="PTHR46663">
    <property type="entry name" value="DIGUANYLATE CYCLASE DGCT-RELATED"/>
    <property type="match status" value="1"/>
</dbReference>
<gene>
    <name evidence="5" type="ORF">C1H70_02970</name>
</gene>
<comment type="caution">
    <text evidence="5">The sequence shown here is derived from an EMBL/GenBank/DDBJ whole genome shotgun (WGS) entry which is preliminary data.</text>
</comment>
<dbReference type="InterPro" id="IPR029787">
    <property type="entry name" value="Nucleotide_cyclase"/>
</dbReference>
<evidence type="ECO:0000313" key="5">
    <source>
        <dbReference type="EMBL" id="PMR82173.1"/>
    </source>
</evidence>
<reference evidence="5 6" key="1">
    <citation type="submission" date="2018-01" db="EMBL/GenBank/DDBJ databases">
        <title>Halomonas endophytica sp. nov., isolated from storage liquid in the stems of Populus euphratica.</title>
        <authorList>
            <person name="Chen C."/>
        </authorList>
    </citation>
    <scope>NUCLEOTIDE SEQUENCE [LARGE SCALE GENOMIC DNA]</scope>
    <source>
        <strain evidence="5 6">BZ-SZ-XJ27</strain>
    </source>
</reference>
<keyword evidence="6" id="KW-1185">Reference proteome</keyword>
<dbReference type="Pfam" id="PF00990">
    <property type="entry name" value="GGDEF"/>
    <property type="match status" value="1"/>
</dbReference>
<organism evidence="5 6">
    <name type="scientific">Halomonas urumqiensis</name>
    <dbReference type="NCBI Taxonomy" id="1684789"/>
    <lineage>
        <taxon>Bacteria</taxon>
        <taxon>Pseudomonadati</taxon>
        <taxon>Pseudomonadota</taxon>
        <taxon>Gammaproteobacteria</taxon>
        <taxon>Oceanospirillales</taxon>
        <taxon>Halomonadaceae</taxon>
        <taxon>Halomonas</taxon>
    </lineage>
</organism>
<evidence type="ECO:0000313" key="6">
    <source>
        <dbReference type="Proteomes" id="UP000235547"/>
    </source>
</evidence>
<dbReference type="InterPro" id="IPR000014">
    <property type="entry name" value="PAS"/>
</dbReference>
<dbReference type="Gene3D" id="3.30.70.270">
    <property type="match status" value="1"/>
</dbReference>
<feature type="domain" description="GGDEF" evidence="4">
    <location>
        <begin position="242"/>
        <end position="375"/>
    </location>
</feature>
<dbReference type="InterPro" id="IPR052163">
    <property type="entry name" value="DGC-Regulatory_Protein"/>
</dbReference>
<dbReference type="InterPro" id="IPR043128">
    <property type="entry name" value="Rev_trsase/Diguanyl_cyclase"/>
</dbReference>
<dbReference type="AlphaFoldDB" id="A0A2N7UP00"/>
<dbReference type="Gene3D" id="3.30.450.20">
    <property type="entry name" value="PAS domain"/>
    <property type="match status" value="1"/>
</dbReference>
<dbReference type="SMART" id="SM00267">
    <property type="entry name" value="GGDEF"/>
    <property type="match status" value="1"/>
</dbReference>